<accession>A0A5C3QH42</accession>
<dbReference type="EMBL" id="ML178826">
    <property type="protein sequence ID" value="TFL01062.1"/>
    <property type="molecule type" value="Genomic_DNA"/>
</dbReference>
<feature type="compositionally biased region" description="Basic residues" evidence="1">
    <location>
        <begin position="193"/>
        <end position="208"/>
    </location>
</feature>
<feature type="compositionally biased region" description="Polar residues" evidence="1">
    <location>
        <begin position="1"/>
        <end position="12"/>
    </location>
</feature>
<evidence type="ECO:0000313" key="2">
    <source>
        <dbReference type="EMBL" id="TFL01062.1"/>
    </source>
</evidence>
<keyword evidence="3" id="KW-1185">Reference proteome</keyword>
<name>A0A5C3QH42_9AGAR</name>
<dbReference type="AlphaFoldDB" id="A0A5C3QH42"/>
<protein>
    <submittedName>
        <fullName evidence="2">Uncharacterized protein</fullName>
    </submittedName>
</protein>
<evidence type="ECO:0000313" key="3">
    <source>
        <dbReference type="Proteomes" id="UP000305067"/>
    </source>
</evidence>
<proteinExistence type="predicted"/>
<feature type="region of interest" description="Disordered" evidence="1">
    <location>
        <begin position="1"/>
        <end position="32"/>
    </location>
</feature>
<dbReference type="Proteomes" id="UP000305067">
    <property type="component" value="Unassembled WGS sequence"/>
</dbReference>
<feature type="region of interest" description="Disordered" evidence="1">
    <location>
        <begin position="118"/>
        <end position="208"/>
    </location>
</feature>
<organism evidence="2 3">
    <name type="scientific">Pterulicium gracile</name>
    <dbReference type="NCBI Taxonomy" id="1884261"/>
    <lineage>
        <taxon>Eukaryota</taxon>
        <taxon>Fungi</taxon>
        <taxon>Dikarya</taxon>
        <taxon>Basidiomycota</taxon>
        <taxon>Agaricomycotina</taxon>
        <taxon>Agaricomycetes</taxon>
        <taxon>Agaricomycetidae</taxon>
        <taxon>Agaricales</taxon>
        <taxon>Pleurotineae</taxon>
        <taxon>Pterulaceae</taxon>
        <taxon>Pterulicium</taxon>
    </lineage>
</organism>
<reference evidence="2 3" key="1">
    <citation type="journal article" date="2019" name="Nat. Ecol. Evol.">
        <title>Megaphylogeny resolves global patterns of mushroom evolution.</title>
        <authorList>
            <person name="Varga T."/>
            <person name="Krizsan K."/>
            <person name="Foldi C."/>
            <person name="Dima B."/>
            <person name="Sanchez-Garcia M."/>
            <person name="Sanchez-Ramirez S."/>
            <person name="Szollosi G.J."/>
            <person name="Szarkandi J.G."/>
            <person name="Papp V."/>
            <person name="Albert L."/>
            <person name="Andreopoulos W."/>
            <person name="Angelini C."/>
            <person name="Antonin V."/>
            <person name="Barry K.W."/>
            <person name="Bougher N.L."/>
            <person name="Buchanan P."/>
            <person name="Buyck B."/>
            <person name="Bense V."/>
            <person name="Catcheside P."/>
            <person name="Chovatia M."/>
            <person name="Cooper J."/>
            <person name="Damon W."/>
            <person name="Desjardin D."/>
            <person name="Finy P."/>
            <person name="Geml J."/>
            <person name="Haridas S."/>
            <person name="Hughes K."/>
            <person name="Justo A."/>
            <person name="Karasinski D."/>
            <person name="Kautmanova I."/>
            <person name="Kiss B."/>
            <person name="Kocsube S."/>
            <person name="Kotiranta H."/>
            <person name="LaButti K.M."/>
            <person name="Lechner B.E."/>
            <person name="Liimatainen K."/>
            <person name="Lipzen A."/>
            <person name="Lukacs Z."/>
            <person name="Mihaltcheva S."/>
            <person name="Morgado L.N."/>
            <person name="Niskanen T."/>
            <person name="Noordeloos M.E."/>
            <person name="Ohm R.A."/>
            <person name="Ortiz-Santana B."/>
            <person name="Ovrebo C."/>
            <person name="Racz N."/>
            <person name="Riley R."/>
            <person name="Savchenko A."/>
            <person name="Shiryaev A."/>
            <person name="Soop K."/>
            <person name="Spirin V."/>
            <person name="Szebenyi C."/>
            <person name="Tomsovsky M."/>
            <person name="Tulloss R.E."/>
            <person name="Uehling J."/>
            <person name="Grigoriev I.V."/>
            <person name="Vagvolgyi C."/>
            <person name="Papp T."/>
            <person name="Martin F.M."/>
            <person name="Miettinen O."/>
            <person name="Hibbett D.S."/>
            <person name="Nagy L.G."/>
        </authorList>
    </citation>
    <scope>NUCLEOTIDE SEQUENCE [LARGE SCALE GENOMIC DNA]</scope>
    <source>
        <strain evidence="2 3">CBS 309.79</strain>
    </source>
</reference>
<sequence>MIKTPGQSHTSNPIRTSTPGIPSPPSSASNTSHCGTTWTVIQPVTAGCRITLTYTLRLIKPAVLPVPIQRTMDASSNPDPKLQRLTKSLSTALSNPKAFPTGGALGFHLRHLYLPHPPGIDARPPYSRPPPRHRPHPLPRLRLPPPHRRTSLHLDPLRPRTRCNPLRSHPQVPVPHHAPRSLAPSPGNSERRVPKRRIQHPAQRRARN</sequence>
<feature type="compositionally biased region" description="Basic residues" evidence="1">
    <location>
        <begin position="130"/>
        <end position="151"/>
    </location>
</feature>
<gene>
    <name evidence="2" type="ORF">BDV98DRAFT_568399</name>
</gene>
<evidence type="ECO:0000256" key="1">
    <source>
        <dbReference type="SAM" id="MobiDB-lite"/>
    </source>
</evidence>